<name>C5KLH8_PERM5</name>
<gene>
    <name evidence="2" type="ORF">Pmar_PMAR005623</name>
</gene>
<dbReference type="OrthoDB" id="10581992at2759"/>
<evidence type="ECO:0008006" key="4">
    <source>
        <dbReference type="Google" id="ProtNLM"/>
    </source>
</evidence>
<feature type="region of interest" description="Disordered" evidence="1">
    <location>
        <begin position="1"/>
        <end position="60"/>
    </location>
</feature>
<evidence type="ECO:0000313" key="2">
    <source>
        <dbReference type="EMBL" id="EER14673.1"/>
    </source>
</evidence>
<organism evidence="3">
    <name type="scientific">Perkinsus marinus (strain ATCC 50983 / TXsc)</name>
    <dbReference type="NCBI Taxonomy" id="423536"/>
    <lineage>
        <taxon>Eukaryota</taxon>
        <taxon>Sar</taxon>
        <taxon>Alveolata</taxon>
        <taxon>Perkinsozoa</taxon>
        <taxon>Perkinsea</taxon>
        <taxon>Perkinsida</taxon>
        <taxon>Perkinsidae</taxon>
        <taxon>Perkinsus</taxon>
    </lineage>
</organism>
<dbReference type="OMA" id="ASCEHRN"/>
<dbReference type="Proteomes" id="UP000007800">
    <property type="component" value="Unassembled WGS sequence"/>
</dbReference>
<dbReference type="GeneID" id="9045706"/>
<dbReference type="RefSeq" id="XP_002782877.1">
    <property type="nucleotide sequence ID" value="XM_002782831.1"/>
</dbReference>
<proteinExistence type="predicted"/>
<feature type="compositionally biased region" description="Low complexity" evidence="1">
    <location>
        <begin position="1"/>
        <end position="37"/>
    </location>
</feature>
<protein>
    <recommendedName>
        <fullName evidence="4">CCHC-type domain-containing protein</fullName>
    </recommendedName>
</protein>
<evidence type="ECO:0000313" key="3">
    <source>
        <dbReference type="Proteomes" id="UP000007800"/>
    </source>
</evidence>
<accession>C5KLH8</accession>
<keyword evidence="3" id="KW-1185">Reference proteome</keyword>
<dbReference type="AlphaFoldDB" id="C5KLH8"/>
<dbReference type="InParanoid" id="C5KLH8"/>
<evidence type="ECO:0000256" key="1">
    <source>
        <dbReference type="SAM" id="MobiDB-lite"/>
    </source>
</evidence>
<dbReference type="EMBL" id="GG673978">
    <property type="protein sequence ID" value="EER14673.1"/>
    <property type="molecule type" value="Genomic_DNA"/>
</dbReference>
<reference evidence="2 3" key="1">
    <citation type="submission" date="2008-07" db="EMBL/GenBank/DDBJ databases">
        <authorList>
            <person name="El-Sayed N."/>
            <person name="Caler E."/>
            <person name="Inman J."/>
            <person name="Amedeo P."/>
            <person name="Hass B."/>
            <person name="Wortman J."/>
        </authorList>
    </citation>
    <scope>NUCLEOTIDE SEQUENCE [LARGE SCALE GENOMIC DNA]</scope>
    <source>
        <strain evidence="3">ATCC 50983 / TXsc</strain>
    </source>
</reference>
<sequence>MSSVPSLPRPSRLQTRASSRATAKAASPSISTSSPAAEGAAVAWADSSEELDTHRESPPQTPLDWAEVIIGVVKNVLAMENKYLSNAKAEAILGAVDNIKNGYTRILEQNISLKDQLSALLSGTPTVTAPPPPSKTIIVRPSALAQDPVLKKNSIADLQKTLGSTIRDKAITVDTITTRRNDIAIKIPDTADSDDIINTINASISNSGQASLSRKLQPEIMVSLAGTSDITADKILQEVPNYMPSARITEWKIIRSNAKAITLRLPAVDRDRIIRDGFIVINSLRLRCRDVIGVRACFTCGSCHNQSSPCRDKKMCLTCGGSHEMRDCPNKDKPLDTKRCSLCNGVGHNFHEGPPCKVKLNHMREKYLRTERLPGGPAYNGPFAELL</sequence>